<dbReference type="Proteomes" id="UP000054538">
    <property type="component" value="Unassembled WGS sequence"/>
</dbReference>
<evidence type="ECO:0000313" key="2">
    <source>
        <dbReference type="Proteomes" id="UP000054538"/>
    </source>
</evidence>
<name>A0A0D0CKT2_9AGAM</name>
<protein>
    <submittedName>
        <fullName evidence="1">Uncharacterized protein</fullName>
    </submittedName>
</protein>
<dbReference type="AlphaFoldDB" id="A0A0D0CKT2"/>
<dbReference type="OrthoDB" id="2702900at2759"/>
<gene>
    <name evidence="1" type="ORF">PAXRUDRAFT_171515</name>
</gene>
<reference evidence="1 2" key="1">
    <citation type="submission" date="2014-04" db="EMBL/GenBank/DDBJ databases">
        <authorList>
            <consortium name="DOE Joint Genome Institute"/>
            <person name="Kuo A."/>
            <person name="Kohler A."/>
            <person name="Jargeat P."/>
            <person name="Nagy L.G."/>
            <person name="Floudas D."/>
            <person name="Copeland A."/>
            <person name="Barry K.W."/>
            <person name="Cichocki N."/>
            <person name="Veneault-Fourrey C."/>
            <person name="LaButti K."/>
            <person name="Lindquist E.A."/>
            <person name="Lipzen A."/>
            <person name="Lundell T."/>
            <person name="Morin E."/>
            <person name="Murat C."/>
            <person name="Sun H."/>
            <person name="Tunlid A."/>
            <person name="Henrissat B."/>
            <person name="Grigoriev I.V."/>
            <person name="Hibbett D.S."/>
            <person name="Martin F."/>
            <person name="Nordberg H.P."/>
            <person name="Cantor M.N."/>
            <person name="Hua S.X."/>
        </authorList>
    </citation>
    <scope>NUCLEOTIDE SEQUENCE [LARGE SCALE GENOMIC DNA]</scope>
    <source>
        <strain evidence="1 2">Ve08.2h10</strain>
    </source>
</reference>
<dbReference type="EMBL" id="KN827822">
    <property type="protein sequence ID" value="KIK75843.1"/>
    <property type="molecule type" value="Genomic_DNA"/>
</dbReference>
<keyword evidence="2" id="KW-1185">Reference proteome</keyword>
<dbReference type="HOGENOM" id="CLU_2386836_0_0_1"/>
<sequence>MVPACRSRAKYNYSEETRNGQSPCQYCGKIYRPQSIKQHEASCKSHQLAAKAREQCNKEYEKDIQQGELNALVLNFLVLTYMPSNSTTMGHINV</sequence>
<dbReference type="InParanoid" id="A0A0D0CKT2"/>
<accession>A0A0D0CKT2</accession>
<proteinExistence type="predicted"/>
<reference evidence="2" key="2">
    <citation type="submission" date="2015-01" db="EMBL/GenBank/DDBJ databases">
        <title>Evolutionary Origins and Diversification of the Mycorrhizal Mutualists.</title>
        <authorList>
            <consortium name="DOE Joint Genome Institute"/>
            <consortium name="Mycorrhizal Genomics Consortium"/>
            <person name="Kohler A."/>
            <person name="Kuo A."/>
            <person name="Nagy L.G."/>
            <person name="Floudas D."/>
            <person name="Copeland A."/>
            <person name="Barry K.W."/>
            <person name="Cichocki N."/>
            <person name="Veneault-Fourrey C."/>
            <person name="LaButti K."/>
            <person name="Lindquist E.A."/>
            <person name="Lipzen A."/>
            <person name="Lundell T."/>
            <person name="Morin E."/>
            <person name="Murat C."/>
            <person name="Riley R."/>
            <person name="Ohm R."/>
            <person name="Sun H."/>
            <person name="Tunlid A."/>
            <person name="Henrissat B."/>
            <person name="Grigoriev I.V."/>
            <person name="Hibbett D.S."/>
            <person name="Martin F."/>
        </authorList>
    </citation>
    <scope>NUCLEOTIDE SEQUENCE [LARGE SCALE GENOMIC DNA]</scope>
    <source>
        <strain evidence="2">Ve08.2h10</strain>
    </source>
</reference>
<evidence type="ECO:0000313" key="1">
    <source>
        <dbReference type="EMBL" id="KIK75843.1"/>
    </source>
</evidence>
<organism evidence="1 2">
    <name type="scientific">Paxillus rubicundulus Ve08.2h10</name>
    <dbReference type="NCBI Taxonomy" id="930991"/>
    <lineage>
        <taxon>Eukaryota</taxon>
        <taxon>Fungi</taxon>
        <taxon>Dikarya</taxon>
        <taxon>Basidiomycota</taxon>
        <taxon>Agaricomycotina</taxon>
        <taxon>Agaricomycetes</taxon>
        <taxon>Agaricomycetidae</taxon>
        <taxon>Boletales</taxon>
        <taxon>Paxilineae</taxon>
        <taxon>Paxillaceae</taxon>
        <taxon>Paxillus</taxon>
    </lineage>
</organism>